<dbReference type="AlphaFoldDB" id="A0A9P3Q1N7"/>
<dbReference type="EMBL" id="BRPK01000023">
    <property type="protein sequence ID" value="GLB45483.1"/>
    <property type="molecule type" value="Genomic_DNA"/>
</dbReference>
<evidence type="ECO:0000313" key="2">
    <source>
        <dbReference type="Proteomes" id="UP001063166"/>
    </source>
</evidence>
<comment type="caution">
    <text evidence="1">The sequence shown here is derived from an EMBL/GenBank/DDBJ whole genome shotgun (WGS) entry which is preliminary data.</text>
</comment>
<name>A0A9P3Q1N7_LYOSH</name>
<accession>A0A9P3Q1N7</accession>
<protein>
    <submittedName>
        <fullName evidence="1">Uncharacterized protein</fullName>
    </submittedName>
</protein>
<gene>
    <name evidence="1" type="ORF">LshimejAT787_2300430</name>
</gene>
<dbReference type="Proteomes" id="UP001063166">
    <property type="component" value="Unassembled WGS sequence"/>
</dbReference>
<reference evidence="1" key="1">
    <citation type="submission" date="2022-07" db="EMBL/GenBank/DDBJ databases">
        <title>The genome of Lyophyllum shimeji provides insight into the initial evolution of ectomycorrhizal fungal genome.</title>
        <authorList>
            <person name="Kobayashi Y."/>
            <person name="Shibata T."/>
            <person name="Hirakawa H."/>
            <person name="Shigenobu S."/>
            <person name="Nishiyama T."/>
            <person name="Yamada A."/>
            <person name="Hasebe M."/>
            <person name="Kawaguchi M."/>
        </authorList>
    </citation>
    <scope>NUCLEOTIDE SEQUENCE</scope>
    <source>
        <strain evidence="1">AT787</strain>
    </source>
</reference>
<organism evidence="1 2">
    <name type="scientific">Lyophyllum shimeji</name>
    <name type="common">Hon-shimeji</name>
    <name type="synonym">Tricholoma shimeji</name>
    <dbReference type="NCBI Taxonomy" id="47721"/>
    <lineage>
        <taxon>Eukaryota</taxon>
        <taxon>Fungi</taxon>
        <taxon>Dikarya</taxon>
        <taxon>Basidiomycota</taxon>
        <taxon>Agaricomycotina</taxon>
        <taxon>Agaricomycetes</taxon>
        <taxon>Agaricomycetidae</taxon>
        <taxon>Agaricales</taxon>
        <taxon>Tricholomatineae</taxon>
        <taxon>Lyophyllaceae</taxon>
        <taxon>Lyophyllum</taxon>
    </lineage>
</organism>
<keyword evidence="2" id="KW-1185">Reference proteome</keyword>
<sequence length="204" mass="22592">MSVRAPGCYEYEDKEAIITIGDYLIVQTSIRQTGKDGIVITPQAYDKSQSALHYKTMNDTEDCERSHTLELPLITAESLPPLPRLYNPDPSLGPISKYRVFGFTFRRLALQKWADDHQIGLDAGAVQRRALTWRAICRRLPRECRQMALVSTRTGGGGGSGDDQDGAADFACACTSKVVYSPAHLISILVSLPARHCLFYLCPL</sequence>
<proteinExistence type="predicted"/>
<dbReference type="OrthoDB" id="3052926at2759"/>
<evidence type="ECO:0000313" key="1">
    <source>
        <dbReference type="EMBL" id="GLB45483.1"/>
    </source>
</evidence>